<keyword evidence="4" id="KW-0472">Membrane</keyword>
<keyword evidence="4" id="KW-1133">Transmembrane helix</keyword>
<dbReference type="InterPro" id="IPR002213">
    <property type="entry name" value="UDP_glucos_trans"/>
</dbReference>
<dbReference type="PANTHER" id="PTHR48043">
    <property type="entry name" value="EG:EG0003.4 PROTEIN-RELATED"/>
    <property type="match status" value="1"/>
</dbReference>
<sequence>MQLVLLSKMSRLVVLLCMLHCAFSYKILVCYPIPAKSLNSLGVGVVRLLLDAGHEVTYVTPYPKQDTHPKLTQIDVSDNVKLIENQDAMNITYLLENEQKFNNEIEWLQELAYQVSVNTLENDDMKKLLENVKATFDVVIVDLLEADLYVGLAALYDVPLIWAYSAGAHSTALRLIDDLQNPASSTDFFISVYPPYSITERFHVLYKQLEWRYIKYFKIKPKEEMSYKAIFEPLFAGRGRQLPYYDDLIYNVSLILSNDHHASGKLPSLPQNWKLVGGYHIQDPPLPLPEDLQAIMEESKHGVIYFSLGSVWKSETIPKRLIEDLLKLFGSLKQTVLWKFETDLPNVPENVYIIKWAPQQSILAHPNLKMFISHGGLLSSTEAIHFGVPTIGIPISYDQFININKAVSRGYALKVRLTYDLVKDLKLAIEKLLSNPKYKENVKALSAIYHDRPVPPGKELVHWVEHVVRTRGAVHLKSIVLDVPFYQKAYLDIMVLAYLTYKLITYVWNSIFSKQRRRYKKTKTN</sequence>
<gene>
    <name evidence="6" type="ORF">DIATSA_LOCUS10803</name>
</gene>
<dbReference type="GO" id="GO:0008194">
    <property type="term" value="F:UDP-glycosyltransferase activity"/>
    <property type="evidence" value="ECO:0007669"/>
    <property type="project" value="InterPro"/>
</dbReference>
<dbReference type="Pfam" id="PF00201">
    <property type="entry name" value="UDPGT"/>
    <property type="match status" value="1"/>
</dbReference>
<dbReference type="Gene3D" id="3.40.50.2000">
    <property type="entry name" value="Glycogen Phosphorylase B"/>
    <property type="match status" value="1"/>
</dbReference>
<keyword evidence="3" id="KW-0808">Transferase</keyword>
<evidence type="ECO:0008006" key="8">
    <source>
        <dbReference type="Google" id="ProtNLM"/>
    </source>
</evidence>
<keyword evidence="7" id="KW-1185">Reference proteome</keyword>
<dbReference type="PANTHER" id="PTHR48043:SF145">
    <property type="entry name" value="FI06409P-RELATED"/>
    <property type="match status" value="1"/>
</dbReference>
<dbReference type="AlphaFoldDB" id="A0A9N9WHL9"/>
<reference evidence="6" key="1">
    <citation type="submission" date="2021-12" db="EMBL/GenBank/DDBJ databases">
        <authorList>
            <person name="King R."/>
        </authorList>
    </citation>
    <scope>NUCLEOTIDE SEQUENCE</scope>
</reference>
<keyword evidence="5" id="KW-0732">Signal</keyword>
<evidence type="ECO:0000313" key="6">
    <source>
        <dbReference type="EMBL" id="CAG9793352.1"/>
    </source>
</evidence>
<feature type="transmembrane region" description="Helical" evidence="4">
    <location>
        <begin position="489"/>
        <end position="511"/>
    </location>
</feature>
<reference evidence="6" key="2">
    <citation type="submission" date="2022-10" db="EMBL/GenBank/DDBJ databases">
        <authorList>
            <consortium name="ENA_rothamsted_submissions"/>
            <consortium name="culmorum"/>
            <person name="King R."/>
        </authorList>
    </citation>
    <scope>NUCLEOTIDE SEQUENCE</scope>
</reference>
<accession>A0A9N9WHL9</accession>
<dbReference type="CDD" id="cd03784">
    <property type="entry name" value="GT1_Gtf-like"/>
    <property type="match status" value="1"/>
</dbReference>
<dbReference type="FunFam" id="3.40.50.2000:FF:000050">
    <property type="entry name" value="UDP-glucuronosyltransferase"/>
    <property type="match status" value="1"/>
</dbReference>
<organism evidence="6 7">
    <name type="scientific">Diatraea saccharalis</name>
    <name type="common">sugarcane borer</name>
    <dbReference type="NCBI Taxonomy" id="40085"/>
    <lineage>
        <taxon>Eukaryota</taxon>
        <taxon>Metazoa</taxon>
        <taxon>Ecdysozoa</taxon>
        <taxon>Arthropoda</taxon>
        <taxon>Hexapoda</taxon>
        <taxon>Insecta</taxon>
        <taxon>Pterygota</taxon>
        <taxon>Neoptera</taxon>
        <taxon>Endopterygota</taxon>
        <taxon>Lepidoptera</taxon>
        <taxon>Glossata</taxon>
        <taxon>Ditrysia</taxon>
        <taxon>Pyraloidea</taxon>
        <taxon>Crambidae</taxon>
        <taxon>Crambinae</taxon>
        <taxon>Diatraea</taxon>
    </lineage>
</organism>
<comment type="similarity">
    <text evidence="1">Belongs to the UDP-glycosyltransferase family.</text>
</comment>
<dbReference type="OrthoDB" id="5835829at2759"/>
<protein>
    <recommendedName>
        <fullName evidence="8">Glucuronosyltransferase</fullName>
    </recommendedName>
</protein>
<name>A0A9N9WHL9_9NEOP</name>
<evidence type="ECO:0000256" key="5">
    <source>
        <dbReference type="SAM" id="SignalP"/>
    </source>
</evidence>
<dbReference type="EMBL" id="OU893336">
    <property type="protein sequence ID" value="CAG9793352.1"/>
    <property type="molecule type" value="Genomic_DNA"/>
</dbReference>
<evidence type="ECO:0000313" key="7">
    <source>
        <dbReference type="Proteomes" id="UP001153714"/>
    </source>
</evidence>
<evidence type="ECO:0000256" key="4">
    <source>
        <dbReference type="SAM" id="Phobius"/>
    </source>
</evidence>
<dbReference type="InterPro" id="IPR050271">
    <property type="entry name" value="UDP-glycosyltransferase"/>
</dbReference>
<dbReference type="Proteomes" id="UP001153714">
    <property type="component" value="Chromosome 5"/>
</dbReference>
<keyword evidence="4" id="KW-0812">Transmembrane</keyword>
<evidence type="ECO:0000256" key="1">
    <source>
        <dbReference type="ARBA" id="ARBA00009995"/>
    </source>
</evidence>
<feature type="signal peptide" evidence="5">
    <location>
        <begin position="1"/>
        <end position="24"/>
    </location>
</feature>
<proteinExistence type="inferred from homology"/>
<dbReference type="SUPFAM" id="SSF53756">
    <property type="entry name" value="UDP-Glycosyltransferase/glycogen phosphorylase"/>
    <property type="match status" value="1"/>
</dbReference>
<feature type="chain" id="PRO_5040331234" description="Glucuronosyltransferase" evidence="5">
    <location>
        <begin position="25"/>
        <end position="525"/>
    </location>
</feature>
<keyword evidence="2" id="KW-0328">Glycosyltransferase</keyword>
<evidence type="ECO:0000256" key="3">
    <source>
        <dbReference type="ARBA" id="ARBA00022679"/>
    </source>
</evidence>
<evidence type="ECO:0000256" key="2">
    <source>
        <dbReference type="ARBA" id="ARBA00022676"/>
    </source>
</evidence>